<dbReference type="Proteomes" id="UP000502421">
    <property type="component" value="Chromosome"/>
</dbReference>
<feature type="transmembrane region" description="Helical" evidence="1">
    <location>
        <begin position="150"/>
        <end position="173"/>
    </location>
</feature>
<evidence type="ECO:0000313" key="2">
    <source>
        <dbReference type="EMBL" id="QJB32260.1"/>
    </source>
</evidence>
<feature type="transmembrane region" description="Helical" evidence="1">
    <location>
        <begin position="6"/>
        <end position="27"/>
    </location>
</feature>
<accession>A0AAE6ZFW4</accession>
<reference evidence="3" key="1">
    <citation type="submission" date="2020-04" db="EMBL/GenBank/DDBJ databases">
        <authorList>
            <person name="Kittiwongwattana C."/>
        </authorList>
    </citation>
    <scope>NUCLEOTIDE SEQUENCE [LARGE SCALE GENOMIC DNA]</scope>
    <source>
        <strain evidence="3">1310</strain>
    </source>
</reference>
<dbReference type="EMBL" id="CP051205">
    <property type="protein sequence ID" value="QJB32260.1"/>
    <property type="molecule type" value="Genomic_DNA"/>
</dbReference>
<keyword evidence="1" id="KW-0812">Transmembrane</keyword>
<evidence type="ECO:0000256" key="1">
    <source>
        <dbReference type="SAM" id="Phobius"/>
    </source>
</evidence>
<dbReference type="AlphaFoldDB" id="A0AAE6ZFW4"/>
<keyword evidence="1" id="KW-1133">Transmembrane helix</keyword>
<dbReference type="KEGG" id="coy:HF329_13360"/>
<gene>
    <name evidence="2" type="ORF">HF329_13360</name>
</gene>
<protein>
    <submittedName>
        <fullName evidence="2">Transposase</fullName>
    </submittedName>
</protein>
<organism evidence="2 3">
    <name type="scientific">Chitinophaga oryzae</name>
    <dbReference type="NCBI Taxonomy" id="2725414"/>
    <lineage>
        <taxon>Bacteria</taxon>
        <taxon>Pseudomonadati</taxon>
        <taxon>Bacteroidota</taxon>
        <taxon>Chitinophagia</taxon>
        <taxon>Chitinophagales</taxon>
        <taxon>Chitinophagaceae</taxon>
        <taxon>Chitinophaga</taxon>
    </lineage>
</organism>
<evidence type="ECO:0000313" key="3">
    <source>
        <dbReference type="Proteomes" id="UP000502421"/>
    </source>
</evidence>
<name>A0AAE6ZFW4_9BACT</name>
<keyword evidence="1" id="KW-0472">Membrane</keyword>
<dbReference type="RefSeq" id="WP_168804510.1">
    <property type="nucleotide sequence ID" value="NZ_CP051205.1"/>
</dbReference>
<feature type="transmembrane region" description="Helical" evidence="1">
    <location>
        <begin position="179"/>
        <end position="200"/>
    </location>
</feature>
<sequence length="212" mass="24542">MTTSVIFFGIMAAIGYIFLQSLFILGVRIAAKGAVEKLPNGKDKDSEMILFPIFKYLTRTERIKIYYSGEQFDQLARRLGVLMPEYRLNMEDNSILLPPDDASRVPVLKELNNMLPKIDGKIQVEVTDNSIRFFKIDEVFKVNKYLRKPVIQCPICMASYWSVFSYWIPVIYFYGFNFWVVYAGVVNICAVACMNWLLWMRGSAYESQIMKG</sequence>
<proteinExistence type="predicted"/>